<feature type="compositionally biased region" description="Gly residues" evidence="1">
    <location>
        <begin position="36"/>
        <end position="48"/>
    </location>
</feature>
<feature type="compositionally biased region" description="Basic and acidic residues" evidence="1">
    <location>
        <begin position="69"/>
        <end position="85"/>
    </location>
</feature>
<reference evidence="2" key="1">
    <citation type="journal article" date="2019" name="Sci. Rep.">
        <title>Draft genome of Tanacetum cinerariifolium, the natural source of mosquito coil.</title>
        <authorList>
            <person name="Yamashiro T."/>
            <person name="Shiraishi A."/>
            <person name="Satake H."/>
            <person name="Nakayama K."/>
        </authorList>
    </citation>
    <scope>NUCLEOTIDE SEQUENCE</scope>
</reference>
<accession>A0A699XFU8</accession>
<proteinExistence type="predicted"/>
<name>A0A699XFU8_TANCI</name>
<organism evidence="2">
    <name type="scientific">Tanacetum cinerariifolium</name>
    <name type="common">Dalmatian daisy</name>
    <name type="synonym">Chrysanthemum cinerariifolium</name>
    <dbReference type="NCBI Taxonomy" id="118510"/>
    <lineage>
        <taxon>Eukaryota</taxon>
        <taxon>Viridiplantae</taxon>
        <taxon>Streptophyta</taxon>
        <taxon>Embryophyta</taxon>
        <taxon>Tracheophyta</taxon>
        <taxon>Spermatophyta</taxon>
        <taxon>Magnoliopsida</taxon>
        <taxon>eudicotyledons</taxon>
        <taxon>Gunneridae</taxon>
        <taxon>Pentapetalae</taxon>
        <taxon>asterids</taxon>
        <taxon>campanulids</taxon>
        <taxon>Asterales</taxon>
        <taxon>Asteraceae</taxon>
        <taxon>Asteroideae</taxon>
        <taxon>Anthemideae</taxon>
        <taxon>Anthemidinae</taxon>
        <taxon>Tanacetum</taxon>
    </lineage>
</organism>
<feature type="non-terminal residue" evidence="2">
    <location>
        <position position="85"/>
    </location>
</feature>
<feature type="non-terminal residue" evidence="2">
    <location>
        <position position="1"/>
    </location>
</feature>
<feature type="compositionally biased region" description="Basic residues" evidence="1">
    <location>
        <begin position="14"/>
        <end position="27"/>
    </location>
</feature>
<gene>
    <name evidence="2" type="ORF">Tci_930486</name>
</gene>
<dbReference type="EMBL" id="BKCJ011854061">
    <property type="protein sequence ID" value="GFD58517.1"/>
    <property type="molecule type" value="Genomic_DNA"/>
</dbReference>
<evidence type="ECO:0000313" key="2">
    <source>
        <dbReference type="EMBL" id="GFD58517.1"/>
    </source>
</evidence>
<protein>
    <submittedName>
        <fullName evidence="2">Uncharacterized protein</fullName>
    </submittedName>
</protein>
<feature type="region of interest" description="Disordered" evidence="1">
    <location>
        <begin position="1"/>
        <end position="85"/>
    </location>
</feature>
<comment type="caution">
    <text evidence="2">The sequence shown here is derived from an EMBL/GenBank/DDBJ whole genome shotgun (WGS) entry which is preliminary data.</text>
</comment>
<sequence length="85" mass="9196">ARASRSTSCVIGARRGRRPMPARRSPARRCGPDAAAGGGHRGAAGGELGRWRRAAEGAAGSRHGSRRWVQLERHAEPGRPDRRHR</sequence>
<dbReference type="AlphaFoldDB" id="A0A699XFU8"/>
<evidence type="ECO:0000256" key="1">
    <source>
        <dbReference type="SAM" id="MobiDB-lite"/>
    </source>
</evidence>